<accession>A0A8B8ADT6</accession>
<organism evidence="11 13">
    <name type="scientific">Crassostrea virginica</name>
    <name type="common">Eastern oyster</name>
    <dbReference type="NCBI Taxonomy" id="6565"/>
    <lineage>
        <taxon>Eukaryota</taxon>
        <taxon>Metazoa</taxon>
        <taxon>Spiralia</taxon>
        <taxon>Lophotrochozoa</taxon>
        <taxon>Mollusca</taxon>
        <taxon>Bivalvia</taxon>
        <taxon>Autobranchia</taxon>
        <taxon>Pteriomorphia</taxon>
        <taxon>Ostreida</taxon>
        <taxon>Ostreoidea</taxon>
        <taxon>Ostreidae</taxon>
        <taxon>Crassostrea</taxon>
    </lineage>
</organism>
<dbReference type="Proteomes" id="UP000694844">
    <property type="component" value="Chromosome 6"/>
</dbReference>
<keyword evidence="3" id="KW-0808">Transferase</keyword>
<dbReference type="AlphaFoldDB" id="A0A8B8ADT6"/>
<evidence type="ECO:0000313" key="13">
    <source>
        <dbReference type="RefSeq" id="XP_022288653.1"/>
    </source>
</evidence>
<feature type="domain" description="Mab-21-like nucleotidyltransferase" evidence="9">
    <location>
        <begin position="166"/>
        <end position="242"/>
    </location>
</feature>
<keyword evidence="8" id="KW-0460">Magnesium</keyword>
<evidence type="ECO:0000256" key="1">
    <source>
        <dbReference type="ARBA" id="ARBA00001946"/>
    </source>
</evidence>
<evidence type="ECO:0000256" key="4">
    <source>
        <dbReference type="ARBA" id="ARBA00022695"/>
    </source>
</evidence>
<evidence type="ECO:0000256" key="5">
    <source>
        <dbReference type="ARBA" id="ARBA00022723"/>
    </source>
</evidence>
<evidence type="ECO:0000256" key="2">
    <source>
        <dbReference type="ARBA" id="ARBA00008307"/>
    </source>
</evidence>
<dbReference type="PANTHER" id="PTHR10656">
    <property type="entry name" value="CELL FATE DETERMINING PROTEIN MAB21-RELATED"/>
    <property type="match status" value="1"/>
</dbReference>
<gene>
    <name evidence="12 13 14" type="primary">LOC111100820</name>
</gene>
<comment type="similarity">
    <text evidence="2">Belongs to the mab-21 family.</text>
</comment>
<keyword evidence="11" id="KW-1185">Reference proteome</keyword>
<sequence>MHHIPRLSEAVYVGMCRYVGSPTEVRIRREVTDTVEVVKRPVYIMTGLDRMMSGSHREGFRLQTSDMDLMFWPPDHKVICDLSQISLYRIPQHTVILMECEDLPPGFTRLKMMTPSLIQLVNSSYVAIDGEIYISSLLFKAQFLDFNRSTNVVFRSSIQHGPCATYRHEQLDFDRAYCFRSHHWPNVALPWIQRCQLKNWPPDSILSGIVKDGCHVVPIGSLPERDNEWRISFSGAEQKLIYSMNHCQFLCYGLLKVFLKEIIDVDPNNPKCLCSYFMKTILFWVIQCDRSLHWVPCNLLSCFWTCFKVLLSWVYKGECPNFFIPQNNMFRVKVVGQTQVSLFEKLYALYIRGIPCLLRSPTIGRFLNKAILNGMLTFRTEESSLISNVMLDVCLYEEIISLAGYFVKNSEEAVRSIIACEQLQNSALSLFQTVIMQYFLSDLLKNSSCLLSSQAITTNKKWNNSDKKSLYMMKIAVKIGCASQIMYLAVHYYRNCQYELSLRCLQRAQDRMSKPFVIYYGHGNEEMYRRAMAGVSLSDRMRKCLICNIVLHEKYLYIDELVPEQEANKADGIGALRISPFVMLHMLFVLNHHRLGDTVRSQRSLQDLHTLMLYDDGTRIPEVCRDISWQILGICQQTCGDYVGALNSFQCSLQEHPFHCIRIASTIRILTILGRLLQKY</sequence>
<dbReference type="PANTHER" id="PTHR10656:SF42">
    <property type="entry name" value="CYCLIC GMP-AMP SYNTHASE-LIKE PROTEIN-RELATED"/>
    <property type="match status" value="1"/>
</dbReference>
<keyword evidence="4" id="KW-0548">Nucleotidyltransferase</keyword>
<proteinExistence type="inferred from homology"/>
<dbReference type="SMART" id="SM01265">
    <property type="entry name" value="Mab-21"/>
    <property type="match status" value="1"/>
</dbReference>
<comment type="cofactor">
    <cofactor evidence="1">
        <name>Mg(2+)</name>
        <dbReference type="ChEBI" id="CHEBI:18420"/>
    </cofactor>
</comment>
<evidence type="ECO:0000256" key="3">
    <source>
        <dbReference type="ARBA" id="ARBA00022679"/>
    </source>
</evidence>
<evidence type="ECO:0000256" key="8">
    <source>
        <dbReference type="ARBA" id="ARBA00022842"/>
    </source>
</evidence>
<dbReference type="Pfam" id="PF20266">
    <property type="entry name" value="Mab-21_C"/>
    <property type="match status" value="1"/>
</dbReference>
<feature type="domain" description="Mab-21-like HhH/H2TH-like" evidence="10">
    <location>
        <begin position="251"/>
        <end position="332"/>
    </location>
</feature>
<evidence type="ECO:0000256" key="6">
    <source>
        <dbReference type="ARBA" id="ARBA00022741"/>
    </source>
</evidence>
<evidence type="ECO:0000313" key="11">
    <source>
        <dbReference type="Proteomes" id="UP000694844"/>
    </source>
</evidence>
<dbReference type="KEGG" id="cvn:111100820"/>
<evidence type="ECO:0000313" key="14">
    <source>
        <dbReference type="RefSeq" id="XP_022288654.1"/>
    </source>
</evidence>
<dbReference type="GeneID" id="111100820"/>
<dbReference type="Pfam" id="PF03281">
    <property type="entry name" value="Mab-21"/>
    <property type="match status" value="1"/>
</dbReference>
<dbReference type="InterPro" id="IPR046903">
    <property type="entry name" value="Mab-21-like_nuc_Trfase"/>
</dbReference>
<reference evidence="12 13" key="1">
    <citation type="submission" date="2025-04" db="UniProtKB">
        <authorList>
            <consortium name="RefSeq"/>
        </authorList>
    </citation>
    <scope>IDENTIFICATION</scope>
    <source>
        <tissue evidence="12 13">Whole sample</tissue>
    </source>
</reference>
<protein>
    <submittedName>
        <fullName evidence="12 13">Uncharacterized protein LOC111100820</fullName>
    </submittedName>
</protein>
<evidence type="ECO:0000313" key="12">
    <source>
        <dbReference type="RefSeq" id="XP_022288652.1"/>
    </source>
</evidence>
<dbReference type="GO" id="GO:0046872">
    <property type="term" value="F:metal ion binding"/>
    <property type="evidence" value="ECO:0007669"/>
    <property type="project" value="UniProtKB-KW"/>
</dbReference>
<name>A0A8B8ADT6_CRAVI</name>
<evidence type="ECO:0000259" key="10">
    <source>
        <dbReference type="Pfam" id="PF20266"/>
    </source>
</evidence>
<dbReference type="GO" id="GO:0016779">
    <property type="term" value="F:nucleotidyltransferase activity"/>
    <property type="evidence" value="ECO:0007669"/>
    <property type="project" value="UniProtKB-KW"/>
</dbReference>
<evidence type="ECO:0000259" key="9">
    <source>
        <dbReference type="Pfam" id="PF03281"/>
    </source>
</evidence>
<dbReference type="GO" id="GO:0005524">
    <property type="term" value="F:ATP binding"/>
    <property type="evidence" value="ECO:0007669"/>
    <property type="project" value="UniProtKB-KW"/>
</dbReference>
<dbReference type="InterPro" id="IPR024810">
    <property type="entry name" value="MAB21L/cGLR"/>
</dbReference>
<keyword evidence="6" id="KW-0547">Nucleotide-binding</keyword>
<dbReference type="OrthoDB" id="6137411at2759"/>
<dbReference type="RefSeq" id="XP_022288654.1">
    <property type="nucleotide sequence ID" value="XM_022432946.1"/>
</dbReference>
<evidence type="ECO:0000256" key="7">
    <source>
        <dbReference type="ARBA" id="ARBA00022840"/>
    </source>
</evidence>
<keyword evidence="5" id="KW-0479">Metal-binding</keyword>
<dbReference type="RefSeq" id="XP_022288653.1">
    <property type="nucleotide sequence ID" value="XM_022432945.1"/>
</dbReference>
<dbReference type="RefSeq" id="XP_022288652.1">
    <property type="nucleotide sequence ID" value="XM_022432944.1"/>
</dbReference>
<dbReference type="Gene3D" id="1.10.1410.40">
    <property type="match status" value="1"/>
</dbReference>
<keyword evidence="7" id="KW-0067">ATP-binding</keyword>
<dbReference type="InterPro" id="IPR046906">
    <property type="entry name" value="Mab-21_HhH/H2TH-like"/>
</dbReference>